<evidence type="ECO:0000313" key="1">
    <source>
        <dbReference type="EMBL" id="PVZ95325.1"/>
    </source>
</evidence>
<dbReference type="AlphaFoldDB" id="A0A2V1HRV4"/>
<sequence>MTLYLSAHDAAPTVVPSQGRPIRAAVRGDSAAVSRLLEELSDLRWKSPALADRLTRDLVESRAAYLAGEITGPELESELRGLKRIMAGATMGG</sequence>
<organism evidence="1 2">
    <name type="scientific">Amnibacterium flavum</name>
    <dbReference type="NCBI Taxonomy" id="2173173"/>
    <lineage>
        <taxon>Bacteria</taxon>
        <taxon>Bacillati</taxon>
        <taxon>Actinomycetota</taxon>
        <taxon>Actinomycetes</taxon>
        <taxon>Micrococcales</taxon>
        <taxon>Microbacteriaceae</taxon>
        <taxon>Amnibacterium</taxon>
    </lineage>
</organism>
<comment type="caution">
    <text evidence="1">The sequence shown here is derived from an EMBL/GenBank/DDBJ whole genome shotgun (WGS) entry which is preliminary data.</text>
</comment>
<protein>
    <submittedName>
        <fullName evidence="1">Uncharacterized protein</fullName>
    </submittedName>
</protein>
<reference evidence="1 2" key="1">
    <citation type="submission" date="2018-05" db="EMBL/GenBank/DDBJ databases">
        <title>Amnibacterium sp. M8JJ-5, whole genome shotgun sequence.</title>
        <authorList>
            <person name="Tuo L."/>
        </authorList>
    </citation>
    <scope>NUCLEOTIDE SEQUENCE [LARGE SCALE GENOMIC DNA]</scope>
    <source>
        <strain evidence="1 2">M8JJ-5</strain>
    </source>
</reference>
<gene>
    <name evidence="1" type="ORF">DDQ50_02040</name>
</gene>
<dbReference type="RefSeq" id="WP_116755062.1">
    <property type="nucleotide sequence ID" value="NZ_JBHUEX010000001.1"/>
</dbReference>
<proteinExistence type="predicted"/>
<accession>A0A2V1HRV4</accession>
<name>A0A2V1HRV4_9MICO</name>
<keyword evidence="2" id="KW-1185">Reference proteome</keyword>
<dbReference type="Proteomes" id="UP000244893">
    <property type="component" value="Unassembled WGS sequence"/>
</dbReference>
<evidence type="ECO:0000313" key="2">
    <source>
        <dbReference type="Proteomes" id="UP000244893"/>
    </source>
</evidence>
<dbReference type="OrthoDB" id="9776021at2"/>
<dbReference type="EMBL" id="QEOP01000001">
    <property type="protein sequence ID" value="PVZ95325.1"/>
    <property type="molecule type" value="Genomic_DNA"/>
</dbReference>